<sequence length="106" mass="12078">MSDTNLTKELKISKRKMGFFRKHEPYALRSSNSELRSGIYHGPNNFDDVCGLNVENSGDTQRENGTCLANHTRHPQYHAVELATCPAFPLDIQLAFRTDQKRFSCC</sequence>
<evidence type="ECO:0000313" key="2">
    <source>
        <dbReference type="Proteomes" id="UP001608902"/>
    </source>
</evidence>
<dbReference type="EMBL" id="JBGFUD010007413">
    <property type="protein sequence ID" value="MFH4981537.1"/>
    <property type="molecule type" value="Genomic_DNA"/>
</dbReference>
<dbReference type="Proteomes" id="UP001608902">
    <property type="component" value="Unassembled WGS sequence"/>
</dbReference>
<proteinExistence type="predicted"/>
<organism evidence="1 2">
    <name type="scientific">Gnathostoma spinigerum</name>
    <dbReference type="NCBI Taxonomy" id="75299"/>
    <lineage>
        <taxon>Eukaryota</taxon>
        <taxon>Metazoa</taxon>
        <taxon>Ecdysozoa</taxon>
        <taxon>Nematoda</taxon>
        <taxon>Chromadorea</taxon>
        <taxon>Rhabditida</taxon>
        <taxon>Spirurina</taxon>
        <taxon>Gnathostomatomorpha</taxon>
        <taxon>Gnathostomatoidea</taxon>
        <taxon>Gnathostomatidae</taxon>
        <taxon>Gnathostoma</taxon>
    </lineage>
</organism>
<comment type="caution">
    <text evidence="1">The sequence shown here is derived from an EMBL/GenBank/DDBJ whole genome shotgun (WGS) entry which is preliminary data.</text>
</comment>
<keyword evidence="2" id="KW-1185">Reference proteome</keyword>
<name>A0ABD6EQW4_9BILA</name>
<evidence type="ECO:0000313" key="1">
    <source>
        <dbReference type="EMBL" id="MFH4981537.1"/>
    </source>
</evidence>
<accession>A0ABD6EQW4</accession>
<gene>
    <name evidence="1" type="ORF">AB6A40_008246</name>
</gene>
<reference evidence="1 2" key="1">
    <citation type="submission" date="2024-08" db="EMBL/GenBank/DDBJ databases">
        <title>Gnathostoma spinigerum genome.</title>
        <authorList>
            <person name="Gonzalez-Bertolin B."/>
            <person name="Monzon S."/>
            <person name="Zaballos A."/>
            <person name="Jimenez P."/>
            <person name="Dekumyoy P."/>
            <person name="Varona S."/>
            <person name="Cuesta I."/>
            <person name="Sumanam S."/>
            <person name="Adisakwattana P."/>
            <person name="Gasser R.B."/>
            <person name="Hernandez-Gonzalez A."/>
            <person name="Young N.D."/>
            <person name="Perteguer M.J."/>
        </authorList>
    </citation>
    <scope>NUCLEOTIDE SEQUENCE [LARGE SCALE GENOMIC DNA]</scope>
    <source>
        <strain evidence="1">AL3</strain>
        <tissue evidence="1">Liver</tissue>
    </source>
</reference>
<dbReference type="AlphaFoldDB" id="A0ABD6EQW4"/>
<protein>
    <submittedName>
        <fullName evidence="1">Uncharacterized protein</fullName>
    </submittedName>
</protein>